<evidence type="ECO:0000313" key="2">
    <source>
        <dbReference type="Proteomes" id="UP000004810"/>
    </source>
</evidence>
<dbReference type="Proteomes" id="UP000004810">
    <property type="component" value="Unassembled WGS sequence"/>
</dbReference>
<name>J9DS50_WUCBA</name>
<dbReference type="Gene3D" id="1.25.40.180">
    <property type="match status" value="1"/>
</dbReference>
<sequence>LLAELCLHGVFGKEGVQLLGSAVSFLTLTDRTEHINIPILLPFCKVMNVDLLGLHPYSMKQ</sequence>
<organism evidence="1 2">
    <name type="scientific">Wuchereria bancrofti</name>
    <dbReference type="NCBI Taxonomy" id="6293"/>
    <lineage>
        <taxon>Eukaryota</taxon>
        <taxon>Metazoa</taxon>
        <taxon>Ecdysozoa</taxon>
        <taxon>Nematoda</taxon>
        <taxon>Chromadorea</taxon>
        <taxon>Rhabditida</taxon>
        <taxon>Spirurina</taxon>
        <taxon>Spiruromorpha</taxon>
        <taxon>Filarioidea</taxon>
        <taxon>Onchocercidae</taxon>
        <taxon>Wuchereria</taxon>
    </lineage>
</organism>
<feature type="non-terminal residue" evidence="1">
    <location>
        <position position="1"/>
    </location>
</feature>
<comment type="caution">
    <text evidence="1">The sequence shown here is derived from an EMBL/GenBank/DDBJ whole genome shotgun (WGS) entry which is preliminary data.</text>
</comment>
<reference evidence="2" key="1">
    <citation type="submission" date="2012-08" db="EMBL/GenBank/DDBJ databases">
        <title>The Genome Sequence of Wuchereria bancrofti.</title>
        <authorList>
            <person name="Nutman T.B."/>
            <person name="Fink D.L."/>
            <person name="Russ C."/>
            <person name="Young S."/>
            <person name="Zeng Q."/>
            <person name="Koehrsen M."/>
            <person name="Alvarado L."/>
            <person name="Berlin A."/>
            <person name="Chapman S.B."/>
            <person name="Chen Z."/>
            <person name="Freedman E."/>
            <person name="Gellesch M."/>
            <person name="Goldberg J."/>
            <person name="Griggs A."/>
            <person name="Gujja S."/>
            <person name="Heilman E.R."/>
            <person name="Heiman D."/>
            <person name="Hepburn T."/>
            <person name="Howarth C."/>
            <person name="Jen D."/>
            <person name="Larson L."/>
            <person name="Lewis B."/>
            <person name="Mehta T."/>
            <person name="Park D."/>
            <person name="Pearson M."/>
            <person name="Roberts A."/>
            <person name="Saif S."/>
            <person name="Shea T."/>
            <person name="Shenoy N."/>
            <person name="Sisk P."/>
            <person name="Stolte C."/>
            <person name="Sykes S."/>
            <person name="Walk T."/>
            <person name="White J."/>
            <person name="Yandava C."/>
            <person name="Haas B."/>
            <person name="Henn M.R."/>
            <person name="Nusbaum C."/>
            <person name="Birren B."/>
        </authorList>
    </citation>
    <scope>NUCLEOTIDE SEQUENCE [LARGE SCALE GENOMIC DNA]</scope>
    <source>
        <strain evidence="2">NA</strain>
    </source>
</reference>
<protein>
    <submittedName>
        <fullName evidence="1">Uncharacterized protein</fullName>
    </submittedName>
</protein>
<dbReference type="AlphaFoldDB" id="J9DS50"/>
<dbReference type="EMBL" id="ADBV01016223">
    <property type="protein sequence ID" value="EJW72426.1"/>
    <property type="molecule type" value="Genomic_DNA"/>
</dbReference>
<accession>J9DS50</accession>
<proteinExistence type="predicted"/>
<gene>
    <name evidence="1" type="ORF">WUBG_16667</name>
</gene>
<evidence type="ECO:0000313" key="1">
    <source>
        <dbReference type="EMBL" id="EJW72426.1"/>
    </source>
</evidence>
<feature type="non-terminal residue" evidence="1">
    <location>
        <position position="61"/>
    </location>
</feature>